<proteinExistence type="predicted"/>
<sequence length="442" mass="51013">MAKATNKIIFDENFVRGCEERTNEAIRFNMLEEARFFTLHVWPEILADKEFQTGLPALYRRLERIYKINSILQLGRLPEEEILSLFESGIELYFLEMVDNLNLWELVKGKLITIMDLQARNDFKKNISKALLRNKHLITRNKLRRDEKEYEPSITNWLVDYTSAVGVGLNSVVKINEYLTRNENCQKLSDPEKNIVRSLIIFYERLKYSSQEPDGLEESITLFSGGQWQVLREGRFEDFDPKVVKLLGDYEKSLSPEERKQVFGAEETAEPGAKAAFLSAEESARQEIFSAYAGDAGRQKAVLAEEEKLKKADKFKLRDEFMAAVQDKNINKTMAAFRVLARSGDLGSFLKEDAKLNKFMAGVWEKKFNKALAAEFIKNADQLKFVRLFLRYILEERLGLGTSDAARLGLQLGNIFVNLGKKEYNKIAYYDVGSKGFKWFEE</sequence>
<protein>
    <submittedName>
        <fullName evidence="1">Uncharacterized protein</fullName>
    </submittedName>
</protein>
<name>A0A1G1Z0N1_9BACT</name>
<gene>
    <name evidence="1" type="ORF">A3H67_02140</name>
</gene>
<dbReference type="AlphaFoldDB" id="A0A1G1Z0N1"/>
<evidence type="ECO:0000313" key="2">
    <source>
        <dbReference type="Proteomes" id="UP000177408"/>
    </source>
</evidence>
<comment type="caution">
    <text evidence="1">The sequence shown here is derived from an EMBL/GenBank/DDBJ whole genome shotgun (WGS) entry which is preliminary data.</text>
</comment>
<dbReference type="Proteomes" id="UP000177408">
    <property type="component" value="Unassembled WGS sequence"/>
</dbReference>
<organism evidence="1 2">
    <name type="scientific">Candidatus Buchananbacteria bacterium RIFCSPLOWO2_02_FULL_46_11b</name>
    <dbReference type="NCBI Taxonomy" id="1797548"/>
    <lineage>
        <taxon>Bacteria</taxon>
        <taxon>Candidatus Buchananiibacteriota</taxon>
    </lineage>
</organism>
<dbReference type="EMBL" id="MHIR01000032">
    <property type="protein sequence ID" value="OGY57217.1"/>
    <property type="molecule type" value="Genomic_DNA"/>
</dbReference>
<reference evidence="1 2" key="1">
    <citation type="journal article" date="2016" name="Nat. Commun.">
        <title>Thousands of microbial genomes shed light on interconnected biogeochemical processes in an aquifer system.</title>
        <authorList>
            <person name="Anantharaman K."/>
            <person name="Brown C.T."/>
            <person name="Hug L.A."/>
            <person name="Sharon I."/>
            <person name="Castelle C.J."/>
            <person name="Probst A.J."/>
            <person name="Thomas B.C."/>
            <person name="Singh A."/>
            <person name="Wilkins M.J."/>
            <person name="Karaoz U."/>
            <person name="Brodie E.L."/>
            <person name="Williams K.H."/>
            <person name="Hubbard S.S."/>
            <person name="Banfield J.F."/>
        </authorList>
    </citation>
    <scope>NUCLEOTIDE SEQUENCE [LARGE SCALE GENOMIC DNA]</scope>
</reference>
<evidence type="ECO:0000313" key="1">
    <source>
        <dbReference type="EMBL" id="OGY57217.1"/>
    </source>
</evidence>
<accession>A0A1G1Z0N1</accession>